<evidence type="ECO:0000313" key="2">
    <source>
        <dbReference type="Proteomes" id="UP000318017"/>
    </source>
</evidence>
<accession>A0A518GCW9</accession>
<organism evidence="1 2">
    <name type="scientific">Aureliella helgolandensis</name>
    <dbReference type="NCBI Taxonomy" id="2527968"/>
    <lineage>
        <taxon>Bacteria</taxon>
        <taxon>Pseudomonadati</taxon>
        <taxon>Planctomycetota</taxon>
        <taxon>Planctomycetia</taxon>
        <taxon>Pirellulales</taxon>
        <taxon>Pirellulaceae</taxon>
        <taxon>Aureliella</taxon>
    </lineage>
</organism>
<protein>
    <submittedName>
        <fullName evidence="1">Uncharacterized protein</fullName>
    </submittedName>
</protein>
<dbReference type="Proteomes" id="UP000318017">
    <property type="component" value="Chromosome"/>
</dbReference>
<dbReference type="EMBL" id="CP036298">
    <property type="protein sequence ID" value="QDV26444.1"/>
    <property type="molecule type" value="Genomic_DNA"/>
</dbReference>
<reference evidence="1 2" key="1">
    <citation type="submission" date="2019-02" db="EMBL/GenBank/DDBJ databases">
        <title>Deep-cultivation of Planctomycetes and their phenomic and genomic characterization uncovers novel biology.</title>
        <authorList>
            <person name="Wiegand S."/>
            <person name="Jogler M."/>
            <person name="Boedeker C."/>
            <person name="Pinto D."/>
            <person name="Vollmers J."/>
            <person name="Rivas-Marin E."/>
            <person name="Kohn T."/>
            <person name="Peeters S.H."/>
            <person name="Heuer A."/>
            <person name="Rast P."/>
            <person name="Oberbeckmann S."/>
            <person name="Bunk B."/>
            <person name="Jeske O."/>
            <person name="Meyerdierks A."/>
            <person name="Storesund J.E."/>
            <person name="Kallscheuer N."/>
            <person name="Luecker S."/>
            <person name="Lage O.M."/>
            <person name="Pohl T."/>
            <person name="Merkel B.J."/>
            <person name="Hornburger P."/>
            <person name="Mueller R.-W."/>
            <person name="Bruemmer F."/>
            <person name="Labrenz M."/>
            <person name="Spormann A.M."/>
            <person name="Op den Camp H."/>
            <person name="Overmann J."/>
            <person name="Amann R."/>
            <person name="Jetten M.S.M."/>
            <person name="Mascher T."/>
            <person name="Medema M.H."/>
            <person name="Devos D.P."/>
            <person name="Kaster A.-K."/>
            <person name="Ovreas L."/>
            <person name="Rohde M."/>
            <person name="Galperin M.Y."/>
            <person name="Jogler C."/>
        </authorList>
    </citation>
    <scope>NUCLEOTIDE SEQUENCE [LARGE SCALE GENOMIC DNA]</scope>
    <source>
        <strain evidence="1 2">Q31a</strain>
    </source>
</reference>
<name>A0A518GCW9_9BACT</name>
<sequence>MITPNPIHLKTLSHRVPRLSLRAKWKQKQNEKLGRCGIVIRASGSDWA</sequence>
<proteinExistence type="predicted"/>
<keyword evidence="2" id="KW-1185">Reference proteome</keyword>
<dbReference type="KEGG" id="ahel:Q31a_48180"/>
<gene>
    <name evidence="1" type="ORF">Q31a_48180</name>
</gene>
<dbReference type="AlphaFoldDB" id="A0A518GCW9"/>
<evidence type="ECO:0000313" key="1">
    <source>
        <dbReference type="EMBL" id="QDV26444.1"/>
    </source>
</evidence>